<keyword evidence="6" id="KW-0333">Golgi apparatus</keyword>
<keyword evidence="8" id="KW-0968">Cytoplasmic vesicle</keyword>
<dbReference type="PANTHER" id="PTHR37539">
    <property type="entry name" value="SECRETED PROTEIN-RELATED"/>
    <property type="match status" value="1"/>
</dbReference>
<dbReference type="Gene3D" id="3.30.450.60">
    <property type="match status" value="1"/>
</dbReference>
<evidence type="ECO:0000313" key="14">
    <source>
        <dbReference type="Proteomes" id="UP000780801"/>
    </source>
</evidence>
<dbReference type="PROSITE" id="PS00989">
    <property type="entry name" value="CLAT_ADAPTOR_S"/>
    <property type="match status" value="1"/>
</dbReference>
<comment type="subcellular location">
    <subcellularLocation>
        <location evidence="2">Cytoplasmic vesicle</location>
        <location evidence="2">Clathrin-coated vesicle membrane</location>
    </subcellularLocation>
    <subcellularLocation>
        <location evidence="1">Golgi apparatus</location>
    </subcellularLocation>
</comment>
<dbReference type="InterPro" id="IPR011012">
    <property type="entry name" value="Longin-like_dom_sf"/>
</dbReference>
<dbReference type="InterPro" id="IPR037473">
    <property type="entry name" value="Lcp-like"/>
</dbReference>
<keyword evidence="5" id="KW-0653">Protein transport</keyword>
<feature type="domain" description="AP complex mu/sigma subunit" evidence="11">
    <location>
        <begin position="330"/>
        <end position="469"/>
    </location>
</feature>
<dbReference type="GO" id="GO:0030121">
    <property type="term" value="C:AP-1 adaptor complex"/>
    <property type="evidence" value="ECO:0007669"/>
    <property type="project" value="InterPro"/>
</dbReference>
<evidence type="ECO:0000313" key="13">
    <source>
        <dbReference type="EMBL" id="KAF9580467.1"/>
    </source>
</evidence>
<dbReference type="EMBL" id="JAABOA010002047">
    <property type="protein sequence ID" value="KAF9580467.1"/>
    <property type="molecule type" value="Genomic_DNA"/>
</dbReference>
<comment type="caution">
    <text evidence="13">The sequence shown here is derived from an EMBL/GenBank/DDBJ whole genome shotgun (WGS) entry which is preliminary data.</text>
</comment>
<dbReference type="InterPro" id="IPR018713">
    <property type="entry name" value="MPAB/Lcp_cat_dom"/>
</dbReference>
<evidence type="ECO:0000259" key="11">
    <source>
        <dbReference type="Pfam" id="PF01217"/>
    </source>
</evidence>
<dbReference type="Pfam" id="PF01217">
    <property type="entry name" value="Clat_adaptor_s"/>
    <property type="match status" value="1"/>
</dbReference>
<dbReference type="GO" id="GO:0016482">
    <property type="term" value="P:cytosolic transport"/>
    <property type="evidence" value="ECO:0007669"/>
    <property type="project" value="UniProtKB-ARBA"/>
</dbReference>
<dbReference type="InterPro" id="IPR044733">
    <property type="entry name" value="AP1_sigma"/>
</dbReference>
<evidence type="ECO:0000256" key="9">
    <source>
        <dbReference type="ARBA" id="ARBA00074180"/>
    </source>
</evidence>
<keyword evidence="4" id="KW-0813">Transport</keyword>
<organism evidence="13 14">
    <name type="scientific">Lunasporangiospora selenospora</name>
    <dbReference type="NCBI Taxonomy" id="979761"/>
    <lineage>
        <taxon>Eukaryota</taxon>
        <taxon>Fungi</taxon>
        <taxon>Fungi incertae sedis</taxon>
        <taxon>Mucoromycota</taxon>
        <taxon>Mortierellomycotina</taxon>
        <taxon>Mortierellomycetes</taxon>
        <taxon>Mortierellales</taxon>
        <taxon>Mortierellaceae</taxon>
        <taxon>Lunasporangiospora</taxon>
    </lineage>
</organism>
<evidence type="ECO:0000256" key="2">
    <source>
        <dbReference type="ARBA" id="ARBA00004640"/>
    </source>
</evidence>
<accession>A0A9P6KD89</accession>
<dbReference type="GO" id="GO:0005829">
    <property type="term" value="C:cytosol"/>
    <property type="evidence" value="ECO:0007669"/>
    <property type="project" value="GOC"/>
</dbReference>
<reference evidence="13" key="1">
    <citation type="journal article" date="2020" name="Fungal Divers.">
        <title>Resolving the Mortierellaceae phylogeny through synthesis of multi-gene phylogenetics and phylogenomics.</title>
        <authorList>
            <person name="Vandepol N."/>
            <person name="Liber J."/>
            <person name="Desiro A."/>
            <person name="Na H."/>
            <person name="Kennedy M."/>
            <person name="Barry K."/>
            <person name="Grigoriev I.V."/>
            <person name="Miller A.N."/>
            <person name="O'Donnell K."/>
            <person name="Stajich J.E."/>
            <person name="Bonito G."/>
        </authorList>
    </citation>
    <scope>NUCLEOTIDE SEQUENCE</scope>
    <source>
        <strain evidence="13">KOD1015</strain>
    </source>
</reference>
<keyword evidence="14" id="KW-1185">Reference proteome</keyword>
<dbReference type="Pfam" id="PF09995">
    <property type="entry name" value="MPAB_Lcp_cat"/>
    <property type="match status" value="1"/>
</dbReference>
<evidence type="ECO:0000256" key="5">
    <source>
        <dbReference type="ARBA" id="ARBA00022927"/>
    </source>
</evidence>
<evidence type="ECO:0000256" key="8">
    <source>
        <dbReference type="ARBA" id="ARBA00023329"/>
    </source>
</evidence>
<dbReference type="Proteomes" id="UP000780801">
    <property type="component" value="Unassembled WGS sequence"/>
</dbReference>
<dbReference type="SUPFAM" id="SSF64356">
    <property type="entry name" value="SNARE-like"/>
    <property type="match status" value="1"/>
</dbReference>
<dbReference type="InterPro" id="IPR000804">
    <property type="entry name" value="Clathrin_sm-chain_CS"/>
</dbReference>
<comment type="similarity">
    <text evidence="3">Belongs to the adaptor complexes small subunit family.</text>
</comment>
<keyword evidence="7" id="KW-0472">Membrane</keyword>
<evidence type="ECO:0000256" key="3">
    <source>
        <dbReference type="ARBA" id="ARBA00006972"/>
    </source>
</evidence>
<sequence length="479" mass="54999">MAGLSPTSRPKTVASATAETMQLGDQYYFYGEDIIWTKHHLRPSQLEPLRKIGDDLSDNALEALKIKRDDDVYDALMDYVSKPESEQESSAPRLLLEEMTRVPDWVDWDQVYRGQQVFWKYFPPITIILVYNSIINALALPGMSKVLLSTGYITGQNAFNRIIETGQFLIDTARSPESLNPGEGAGWKAALQVRILHSHVRTRLQRLGKAHSKYYDIEKHGIAINQEDMLVNLFSLSSAVYNIMETRLGVTMTKQEKEDHLHLWRYVGYLSGCPEETLALLPSVEVASATRQSLSLHLVDPDADTSRTFSEHYEENALQHSFGFNRLMAISYVLLASRQGKTRLAKWFTTMSPKEKAKITKEVIQLVLARRTRMCNVLEYKDSKVIYRRYASLYFITGVDPEDNELITLEIIHRYVEVLDRYFGNVCELDLIFNFHRAYFILDELLIAGEMQESSKKTVLRAITQMDSVEEEEAKEEKK</sequence>
<name>A0A9P6KD89_9FUNG</name>
<dbReference type="AlphaFoldDB" id="A0A9P6KD89"/>
<proteinExistence type="inferred from homology"/>
<evidence type="ECO:0000256" key="1">
    <source>
        <dbReference type="ARBA" id="ARBA00004555"/>
    </source>
</evidence>
<dbReference type="GO" id="GO:0035615">
    <property type="term" value="F:clathrin adaptor activity"/>
    <property type="evidence" value="ECO:0007669"/>
    <property type="project" value="InterPro"/>
</dbReference>
<evidence type="ECO:0000256" key="10">
    <source>
        <dbReference type="ARBA" id="ARBA00081706"/>
    </source>
</evidence>
<feature type="domain" description="ER-bound oxygenase mpaB/mpaB'/Rubber oxygenase catalytic" evidence="12">
    <location>
        <begin position="142"/>
        <end position="295"/>
    </location>
</feature>
<protein>
    <recommendedName>
        <fullName evidence="9">AP-1 complex subunit sigma-1</fullName>
    </recommendedName>
    <alternativeName>
        <fullName evidence="10">Sigma1-adaptin</fullName>
    </alternativeName>
</protein>
<evidence type="ECO:0000256" key="6">
    <source>
        <dbReference type="ARBA" id="ARBA00023034"/>
    </source>
</evidence>
<gene>
    <name evidence="13" type="ORF">BGW38_002883</name>
</gene>
<dbReference type="OrthoDB" id="371463at2759"/>
<dbReference type="GO" id="GO:0016491">
    <property type="term" value="F:oxidoreductase activity"/>
    <property type="evidence" value="ECO:0007669"/>
    <property type="project" value="InterPro"/>
</dbReference>
<evidence type="ECO:0000259" key="12">
    <source>
        <dbReference type="Pfam" id="PF09995"/>
    </source>
</evidence>
<dbReference type="CDD" id="cd14831">
    <property type="entry name" value="AP1_sigma"/>
    <property type="match status" value="1"/>
</dbReference>
<dbReference type="FunFam" id="3.30.450.60:FF:000007">
    <property type="entry name" value="AP complex subunit sigma"/>
    <property type="match status" value="1"/>
</dbReference>
<dbReference type="PANTHER" id="PTHR37539:SF1">
    <property type="entry name" value="ER-BOUND OXYGENASE MPAB_MPAB'_RUBBER OXYGENASE CATALYTIC DOMAIN-CONTAINING PROTEIN"/>
    <property type="match status" value="1"/>
</dbReference>
<evidence type="ECO:0000256" key="7">
    <source>
        <dbReference type="ARBA" id="ARBA00023136"/>
    </source>
</evidence>
<dbReference type="InterPro" id="IPR022775">
    <property type="entry name" value="AP_mu_sigma_su"/>
</dbReference>
<evidence type="ECO:0000256" key="4">
    <source>
        <dbReference type="ARBA" id="ARBA00022448"/>
    </source>
</evidence>
<dbReference type="GO" id="GO:0006886">
    <property type="term" value="P:intracellular protein transport"/>
    <property type="evidence" value="ECO:0007669"/>
    <property type="project" value="InterPro"/>
</dbReference>